<feature type="transmembrane region" description="Helical" evidence="1">
    <location>
        <begin position="65"/>
        <end position="84"/>
    </location>
</feature>
<dbReference type="AlphaFoldDB" id="A0A4R6BRZ9"/>
<name>A0A4R6BRZ9_9STAP</name>
<feature type="transmembrane region" description="Helical" evidence="1">
    <location>
        <begin position="90"/>
        <end position="106"/>
    </location>
</feature>
<comment type="caution">
    <text evidence="2">The sequence shown here is derived from an EMBL/GenBank/DDBJ whole genome shotgun (WGS) entry which is preliminary data.</text>
</comment>
<dbReference type="InterPro" id="IPR025620">
    <property type="entry name" value="YlaH"/>
</dbReference>
<proteinExistence type="predicted"/>
<evidence type="ECO:0000313" key="2">
    <source>
        <dbReference type="EMBL" id="TDM05151.1"/>
    </source>
</evidence>
<sequence>MNFVLAMAKGVSVDPNERMSFLAKLFQVDKHPQTGMWYLLIAIFILSAIVYNLGFARKLKLWQNIVIYILLFLGCIILNFLAVFLPVGESLIIAAIVLGLYRYRLYKERQHTAKQ</sequence>
<keyword evidence="1" id="KW-0812">Transmembrane</keyword>
<dbReference type="Pfam" id="PF14036">
    <property type="entry name" value="YlaH"/>
    <property type="match status" value="1"/>
</dbReference>
<evidence type="ECO:0000256" key="1">
    <source>
        <dbReference type="SAM" id="Phobius"/>
    </source>
</evidence>
<dbReference type="EMBL" id="SCWB01000028">
    <property type="protein sequence ID" value="TDM05151.1"/>
    <property type="molecule type" value="Genomic_DNA"/>
</dbReference>
<keyword evidence="1" id="KW-0472">Membrane</keyword>
<dbReference type="Proteomes" id="UP000294802">
    <property type="component" value="Unassembled WGS sequence"/>
</dbReference>
<evidence type="ECO:0000313" key="3">
    <source>
        <dbReference type="Proteomes" id="UP000294802"/>
    </source>
</evidence>
<keyword evidence="1" id="KW-1133">Transmembrane helix</keyword>
<feature type="transmembrane region" description="Helical" evidence="1">
    <location>
        <begin position="35"/>
        <end position="53"/>
    </location>
</feature>
<dbReference type="OrthoDB" id="2680377at2"/>
<dbReference type="RefSeq" id="WP_133444667.1">
    <property type="nucleotide sequence ID" value="NZ_SCWB01000028.1"/>
</dbReference>
<accession>A0A4R6BRZ9</accession>
<keyword evidence="3" id="KW-1185">Reference proteome</keyword>
<gene>
    <name evidence="2" type="ORF">ERX29_10690</name>
</gene>
<evidence type="ECO:0008006" key="4">
    <source>
        <dbReference type="Google" id="ProtNLM"/>
    </source>
</evidence>
<organism evidence="2 3">
    <name type="scientific">Macrococcus lamae</name>
    <dbReference type="NCBI Taxonomy" id="198484"/>
    <lineage>
        <taxon>Bacteria</taxon>
        <taxon>Bacillati</taxon>
        <taxon>Bacillota</taxon>
        <taxon>Bacilli</taxon>
        <taxon>Bacillales</taxon>
        <taxon>Staphylococcaceae</taxon>
        <taxon>Macrococcus</taxon>
    </lineage>
</organism>
<protein>
    <recommendedName>
        <fullName evidence="4">YlaH-like protein</fullName>
    </recommendedName>
</protein>
<reference evidence="2 3" key="1">
    <citation type="submission" date="2019-01" db="EMBL/GenBank/DDBJ databases">
        <title>Draft genome sequences of the type strains of six Macrococcus species.</title>
        <authorList>
            <person name="Mazhar S."/>
            <person name="Altermann E."/>
            <person name="Hill C."/>
            <person name="Mcauliffe O."/>
        </authorList>
    </citation>
    <scope>NUCLEOTIDE SEQUENCE [LARGE SCALE GENOMIC DNA]</scope>
    <source>
        <strain evidence="2 3">CCM4815</strain>
    </source>
</reference>